<dbReference type="NCBIfam" id="TIGR00099">
    <property type="entry name" value="Cof-subfamily"/>
    <property type="match status" value="1"/>
</dbReference>
<dbReference type="InterPro" id="IPR036412">
    <property type="entry name" value="HAD-like_sf"/>
</dbReference>
<dbReference type="STRING" id="1890364.A0A2P6NHN4"/>
<dbReference type="InterPro" id="IPR000150">
    <property type="entry name" value="Cof"/>
</dbReference>
<dbReference type="EMBL" id="MDYQ01000082">
    <property type="protein sequence ID" value="PRP83442.1"/>
    <property type="molecule type" value="Genomic_DNA"/>
</dbReference>
<dbReference type="PANTHER" id="PTHR10000:SF8">
    <property type="entry name" value="HAD SUPERFAMILY HYDROLASE-LIKE, TYPE 3"/>
    <property type="match status" value="1"/>
</dbReference>
<dbReference type="Gene3D" id="3.40.50.1000">
    <property type="entry name" value="HAD superfamily/HAD-like"/>
    <property type="match status" value="1"/>
</dbReference>
<dbReference type="Pfam" id="PF08282">
    <property type="entry name" value="Hydrolase_3"/>
    <property type="match status" value="1"/>
</dbReference>
<keyword evidence="1" id="KW-0378">Hydrolase</keyword>
<dbReference type="OrthoDB" id="27226at2759"/>
<name>A0A2P6NHN4_9EUKA</name>
<dbReference type="SUPFAM" id="SSF56784">
    <property type="entry name" value="HAD-like"/>
    <property type="match status" value="1"/>
</dbReference>
<sequence length="323" mass="36054">MDPLPSNFTADNIKLVVTDVDGTLLGPDHQLSDRTARVLNALPSHVRFMLATGKTKWSTRDIYKRVDRLQDNPSIFLNGLFVVHPDGTPVFQTTLSPKIVLEMLDYSTSGADRFVILYCGERIVGSSFNWVQHLADLTQLYHEPICEKIEHEDLKKMIQDTSLAVHKMIFLTEKDSGVEVVRQDLRQRFEGTEMSGAYDSVQAVPQMLEIVPMGTSKAVALENICRELNLSPDQAIAFGDGENDITMLKLAGCSVAVGNAKPFVKSVAKYVGKSNGEDGLADVLSRIFSINPTNPFRTRKLFVPRCFDALYENYIRLNGRNVL</sequence>
<comment type="caution">
    <text evidence="1">The sequence shown here is derived from an EMBL/GenBank/DDBJ whole genome shotgun (WGS) entry which is preliminary data.</text>
</comment>
<reference evidence="1 2" key="1">
    <citation type="journal article" date="2018" name="Genome Biol. Evol.">
        <title>Multiple Roots of Fruiting Body Formation in Amoebozoa.</title>
        <authorList>
            <person name="Hillmann F."/>
            <person name="Forbes G."/>
            <person name="Novohradska S."/>
            <person name="Ferling I."/>
            <person name="Riege K."/>
            <person name="Groth M."/>
            <person name="Westermann M."/>
            <person name="Marz M."/>
            <person name="Spaller T."/>
            <person name="Winckler T."/>
            <person name="Schaap P."/>
            <person name="Glockner G."/>
        </authorList>
    </citation>
    <scope>NUCLEOTIDE SEQUENCE [LARGE SCALE GENOMIC DNA]</scope>
    <source>
        <strain evidence="1 2">Jena</strain>
    </source>
</reference>
<dbReference type="GO" id="GO:0016791">
    <property type="term" value="F:phosphatase activity"/>
    <property type="evidence" value="ECO:0007669"/>
    <property type="project" value="UniProtKB-ARBA"/>
</dbReference>
<keyword evidence="2" id="KW-1185">Reference proteome</keyword>
<dbReference type="AlphaFoldDB" id="A0A2P6NHN4"/>
<dbReference type="GO" id="GO:0000287">
    <property type="term" value="F:magnesium ion binding"/>
    <property type="evidence" value="ECO:0007669"/>
    <property type="project" value="TreeGrafter"/>
</dbReference>
<proteinExistence type="predicted"/>
<organism evidence="1 2">
    <name type="scientific">Planoprotostelium fungivorum</name>
    <dbReference type="NCBI Taxonomy" id="1890364"/>
    <lineage>
        <taxon>Eukaryota</taxon>
        <taxon>Amoebozoa</taxon>
        <taxon>Evosea</taxon>
        <taxon>Variosea</taxon>
        <taxon>Cavosteliida</taxon>
        <taxon>Cavosteliaceae</taxon>
        <taxon>Planoprotostelium</taxon>
    </lineage>
</organism>
<dbReference type="NCBIfam" id="TIGR01484">
    <property type="entry name" value="HAD-SF-IIB"/>
    <property type="match status" value="1"/>
</dbReference>
<dbReference type="FunCoup" id="A0A2P6NHN4">
    <property type="interactions" value="38"/>
</dbReference>
<dbReference type="Gene3D" id="3.30.1240.10">
    <property type="match status" value="1"/>
</dbReference>
<dbReference type="InterPro" id="IPR023214">
    <property type="entry name" value="HAD_sf"/>
</dbReference>
<dbReference type="Proteomes" id="UP000241769">
    <property type="component" value="Unassembled WGS sequence"/>
</dbReference>
<accession>A0A2P6NHN4</accession>
<dbReference type="SFLD" id="SFLDS00003">
    <property type="entry name" value="Haloacid_Dehalogenase"/>
    <property type="match status" value="1"/>
</dbReference>
<gene>
    <name evidence="1" type="ORF">PROFUN_09215</name>
</gene>
<dbReference type="InParanoid" id="A0A2P6NHN4"/>
<dbReference type="InterPro" id="IPR006379">
    <property type="entry name" value="HAD-SF_hydro_IIB"/>
</dbReference>
<evidence type="ECO:0000313" key="1">
    <source>
        <dbReference type="EMBL" id="PRP83442.1"/>
    </source>
</evidence>
<protein>
    <submittedName>
        <fullName evidence="1">Haloacid dehalogenase-like hydrolase</fullName>
    </submittedName>
</protein>
<dbReference type="GO" id="GO:0005829">
    <property type="term" value="C:cytosol"/>
    <property type="evidence" value="ECO:0007669"/>
    <property type="project" value="TreeGrafter"/>
</dbReference>
<evidence type="ECO:0000313" key="2">
    <source>
        <dbReference type="Proteomes" id="UP000241769"/>
    </source>
</evidence>
<dbReference type="SFLD" id="SFLDG01140">
    <property type="entry name" value="C2.B:_Phosphomannomutase_and_P"/>
    <property type="match status" value="1"/>
</dbReference>
<dbReference type="PANTHER" id="PTHR10000">
    <property type="entry name" value="PHOSPHOSERINE PHOSPHATASE"/>
    <property type="match status" value="1"/>
</dbReference>